<sequence length="234" mass="25232">MSTHIAAAPGEIADTVLLPGDPLRAEWIARTYLDDVTCYSRVRNMLGFTGTYQGTRVSVQGTGMGQPSLAIYVHELLAEYGARTLVRVGSCGSMVEHVRIRDVVIGLSAATDSSMNALRFEGFHYAPTADFSLVRGCVERAEAAGTTFHVGQLFSTDSFYHDRADLSDRLRDYGVIAVEMEAAALYTIAAKFGARALSVCTVSDNLVTGEQTTADERERTFGEMVELTLGAVSA</sequence>
<dbReference type="NCBIfam" id="TIGR00107">
    <property type="entry name" value="deoD"/>
    <property type="match status" value="1"/>
</dbReference>
<reference evidence="8 9" key="1">
    <citation type="submission" date="2018-03" db="EMBL/GenBank/DDBJ databases">
        <title>Genomic Encyclopedia of Archaeal and Bacterial Type Strains, Phase II (KMG-II): from individual species to whole genera.</title>
        <authorList>
            <person name="Goeker M."/>
        </authorList>
    </citation>
    <scope>NUCLEOTIDE SEQUENCE [LARGE SCALE GENOMIC DNA]</scope>
    <source>
        <strain evidence="8 9">DSM 45211</strain>
    </source>
</reference>
<dbReference type="EC" id="2.4.2.3" evidence="2"/>
<dbReference type="InterPro" id="IPR000845">
    <property type="entry name" value="Nucleoside_phosphorylase_d"/>
</dbReference>
<dbReference type="GO" id="GO:0006152">
    <property type="term" value="P:purine nucleoside catabolic process"/>
    <property type="evidence" value="ECO:0007669"/>
    <property type="project" value="TreeGrafter"/>
</dbReference>
<dbReference type="PANTHER" id="PTHR43691">
    <property type="entry name" value="URIDINE PHOSPHORYLASE"/>
    <property type="match status" value="1"/>
</dbReference>
<dbReference type="GO" id="GO:0004850">
    <property type="term" value="F:uridine phosphorylase activity"/>
    <property type="evidence" value="ECO:0007669"/>
    <property type="project" value="UniProtKB-EC"/>
</dbReference>
<dbReference type="PROSITE" id="PS01232">
    <property type="entry name" value="PNP_UDP_1"/>
    <property type="match status" value="1"/>
</dbReference>
<dbReference type="CDD" id="cd09006">
    <property type="entry name" value="PNP_EcPNPI-like"/>
    <property type="match status" value="1"/>
</dbReference>
<protein>
    <recommendedName>
        <fullName evidence="3">Uridine phosphorylase</fullName>
        <ecNumber evidence="2">2.4.2.3</ecNumber>
    </recommendedName>
</protein>
<comment type="caution">
    <text evidence="8">The sequence shown here is derived from an EMBL/GenBank/DDBJ whole genome shotgun (WGS) entry which is preliminary data.</text>
</comment>
<name>A0A2P8DXG7_9ACTN</name>
<evidence type="ECO:0000313" key="8">
    <source>
        <dbReference type="EMBL" id="PSL01910.1"/>
    </source>
</evidence>
<comment type="similarity">
    <text evidence="1">Belongs to the PNP/UDP phosphorylase family.</text>
</comment>
<comment type="catalytic activity">
    <reaction evidence="6">
        <text>uridine + phosphate = alpha-D-ribose 1-phosphate + uracil</text>
        <dbReference type="Rhea" id="RHEA:24388"/>
        <dbReference type="ChEBI" id="CHEBI:16704"/>
        <dbReference type="ChEBI" id="CHEBI:17568"/>
        <dbReference type="ChEBI" id="CHEBI:43474"/>
        <dbReference type="ChEBI" id="CHEBI:57720"/>
        <dbReference type="EC" id="2.4.2.3"/>
    </reaction>
</comment>
<organism evidence="8 9">
    <name type="scientific">Haloactinopolyspora alba</name>
    <dbReference type="NCBI Taxonomy" id="648780"/>
    <lineage>
        <taxon>Bacteria</taxon>
        <taxon>Bacillati</taxon>
        <taxon>Actinomycetota</taxon>
        <taxon>Actinomycetes</taxon>
        <taxon>Jiangellales</taxon>
        <taxon>Jiangellaceae</taxon>
        <taxon>Haloactinopolyspora</taxon>
    </lineage>
</organism>
<evidence type="ECO:0000256" key="3">
    <source>
        <dbReference type="ARBA" id="ARBA00021980"/>
    </source>
</evidence>
<gene>
    <name evidence="8" type="ORF">CLV30_112150</name>
</gene>
<feature type="domain" description="Nucleoside phosphorylase" evidence="7">
    <location>
        <begin position="16"/>
        <end position="224"/>
    </location>
</feature>
<evidence type="ECO:0000259" key="7">
    <source>
        <dbReference type="Pfam" id="PF01048"/>
    </source>
</evidence>
<dbReference type="RefSeq" id="WP_106538363.1">
    <property type="nucleotide sequence ID" value="NZ_PYGE01000012.1"/>
</dbReference>
<proteinExistence type="inferred from homology"/>
<dbReference type="InterPro" id="IPR004402">
    <property type="entry name" value="DeoD-type"/>
</dbReference>
<dbReference type="InterPro" id="IPR035994">
    <property type="entry name" value="Nucleoside_phosphorylase_sf"/>
</dbReference>
<evidence type="ECO:0000256" key="4">
    <source>
        <dbReference type="ARBA" id="ARBA00022676"/>
    </source>
</evidence>
<dbReference type="AlphaFoldDB" id="A0A2P8DXG7"/>
<dbReference type="Gene3D" id="3.40.50.1580">
    <property type="entry name" value="Nucleoside phosphorylase domain"/>
    <property type="match status" value="1"/>
</dbReference>
<dbReference type="Pfam" id="PF01048">
    <property type="entry name" value="PNP_UDP_1"/>
    <property type="match status" value="1"/>
</dbReference>
<evidence type="ECO:0000256" key="5">
    <source>
        <dbReference type="ARBA" id="ARBA00022679"/>
    </source>
</evidence>
<keyword evidence="4" id="KW-0328">Glycosyltransferase</keyword>
<dbReference type="OrthoDB" id="9782889at2"/>
<keyword evidence="9" id="KW-1185">Reference proteome</keyword>
<evidence type="ECO:0000256" key="1">
    <source>
        <dbReference type="ARBA" id="ARBA00010456"/>
    </source>
</evidence>
<dbReference type="PANTHER" id="PTHR43691:SF11">
    <property type="entry name" value="FI09636P-RELATED"/>
    <property type="match status" value="1"/>
</dbReference>
<dbReference type="GO" id="GO:0004731">
    <property type="term" value="F:purine-nucleoside phosphorylase activity"/>
    <property type="evidence" value="ECO:0007669"/>
    <property type="project" value="InterPro"/>
</dbReference>
<keyword evidence="5" id="KW-0808">Transferase</keyword>
<dbReference type="NCBIfam" id="NF004489">
    <property type="entry name" value="PRK05819.1"/>
    <property type="match status" value="1"/>
</dbReference>
<dbReference type="HAMAP" id="MF_01627">
    <property type="entry name" value="Pur_nucleosid_phosp"/>
    <property type="match status" value="1"/>
</dbReference>
<dbReference type="InterPro" id="IPR018016">
    <property type="entry name" value="Nucleoside_phosphorylase_CS"/>
</dbReference>
<dbReference type="GO" id="GO:0005829">
    <property type="term" value="C:cytosol"/>
    <property type="evidence" value="ECO:0007669"/>
    <property type="project" value="TreeGrafter"/>
</dbReference>
<dbReference type="EMBL" id="PYGE01000012">
    <property type="protein sequence ID" value="PSL01910.1"/>
    <property type="molecule type" value="Genomic_DNA"/>
</dbReference>
<accession>A0A2P8DXG7</accession>
<dbReference type="SUPFAM" id="SSF53167">
    <property type="entry name" value="Purine and uridine phosphorylases"/>
    <property type="match status" value="1"/>
</dbReference>
<evidence type="ECO:0000313" key="9">
    <source>
        <dbReference type="Proteomes" id="UP000243528"/>
    </source>
</evidence>
<dbReference type="Proteomes" id="UP000243528">
    <property type="component" value="Unassembled WGS sequence"/>
</dbReference>
<evidence type="ECO:0000256" key="6">
    <source>
        <dbReference type="ARBA" id="ARBA00048447"/>
    </source>
</evidence>
<evidence type="ECO:0000256" key="2">
    <source>
        <dbReference type="ARBA" id="ARBA00011888"/>
    </source>
</evidence>